<feature type="compositionally biased region" description="Polar residues" evidence="1">
    <location>
        <begin position="626"/>
        <end position="644"/>
    </location>
</feature>
<feature type="region of interest" description="Disordered" evidence="1">
    <location>
        <begin position="230"/>
        <end position="260"/>
    </location>
</feature>
<evidence type="ECO:0000259" key="2">
    <source>
        <dbReference type="Pfam" id="PF26130"/>
    </source>
</evidence>
<proteinExistence type="predicted"/>
<protein>
    <recommendedName>
        <fullName evidence="2">PB1-like domain-containing protein</fullName>
    </recommendedName>
</protein>
<keyword evidence="4" id="KW-1185">Reference proteome</keyword>
<dbReference type="PANTHER" id="PTHR31973:SF187">
    <property type="entry name" value="MUTATOR TRANSPOSASE MUDRA PROTEIN"/>
    <property type="match status" value="1"/>
</dbReference>
<dbReference type="PANTHER" id="PTHR31973">
    <property type="entry name" value="POLYPROTEIN, PUTATIVE-RELATED"/>
    <property type="match status" value="1"/>
</dbReference>
<feature type="compositionally biased region" description="Polar residues" evidence="1">
    <location>
        <begin position="240"/>
        <end position="249"/>
    </location>
</feature>
<dbReference type="EMBL" id="JABFAC010000013">
    <property type="protein sequence ID" value="MBA0631703.1"/>
    <property type="molecule type" value="Genomic_DNA"/>
</dbReference>
<feature type="compositionally biased region" description="Polar residues" evidence="1">
    <location>
        <begin position="690"/>
        <end position="700"/>
    </location>
</feature>
<feature type="region of interest" description="Disordered" evidence="1">
    <location>
        <begin position="589"/>
        <end position="700"/>
    </location>
</feature>
<comment type="caution">
    <text evidence="3">The sequence shown here is derived from an EMBL/GenBank/DDBJ whole genome shotgun (WGS) entry which is preliminary data.</text>
</comment>
<feature type="compositionally biased region" description="Low complexity" evidence="1">
    <location>
        <begin position="653"/>
        <end position="662"/>
    </location>
</feature>
<feature type="compositionally biased region" description="Basic residues" evidence="1">
    <location>
        <begin position="591"/>
        <end position="604"/>
    </location>
</feature>
<reference evidence="3 4" key="1">
    <citation type="journal article" date="2019" name="Genome Biol. Evol.">
        <title>Insights into the evolution of the New World diploid cottons (Gossypium, subgenus Houzingenia) based on genome sequencing.</title>
        <authorList>
            <person name="Grover C.E."/>
            <person name="Arick M.A. 2nd"/>
            <person name="Thrash A."/>
            <person name="Conover J.L."/>
            <person name="Sanders W.S."/>
            <person name="Peterson D.G."/>
            <person name="Frelichowski J.E."/>
            <person name="Scheffler J.A."/>
            <person name="Scheffler B.E."/>
            <person name="Wendel J.F."/>
        </authorList>
    </citation>
    <scope>NUCLEOTIDE SEQUENCE [LARGE SCALE GENOMIC DNA]</scope>
    <source>
        <strain evidence="3">27</strain>
        <tissue evidence="3">Leaf</tissue>
    </source>
</reference>
<feature type="domain" description="PB1-like" evidence="2">
    <location>
        <begin position="5"/>
        <end position="103"/>
    </location>
</feature>
<organism evidence="3 4">
    <name type="scientific">Gossypium davidsonii</name>
    <name type="common">Davidson's cotton</name>
    <name type="synonym">Gossypium klotzschianum subsp. davidsonii</name>
    <dbReference type="NCBI Taxonomy" id="34287"/>
    <lineage>
        <taxon>Eukaryota</taxon>
        <taxon>Viridiplantae</taxon>
        <taxon>Streptophyta</taxon>
        <taxon>Embryophyta</taxon>
        <taxon>Tracheophyta</taxon>
        <taxon>Spermatophyta</taxon>
        <taxon>Magnoliopsida</taxon>
        <taxon>eudicotyledons</taxon>
        <taxon>Gunneridae</taxon>
        <taxon>Pentapetalae</taxon>
        <taxon>rosids</taxon>
        <taxon>malvids</taxon>
        <taxon>Malvales</taxon>
        <taxon>Malvaceae</taxon>
        <taxon>Malvoideae</taxon>
        <taxon>Gossypium</taxon>
    </lineage>
</organism>
<accession>A0A7J8T0F8</accession>
<evidence type="ECO:0000313" key="4">
    <source>
        <dbReference type="Proteomes" id="UP000593561"/>
    </source>
</evidence>
<feature type="compositionally biased region" description="Polar residues" evidence="1">
    <location>
        <begin position="663"/>
        <end position="676"/>
    </location>
</feature>
<gene>
    <name evidence="3" type="ORF">Godav_000552</name>
</gene>
<dbReference type="Pfam" id="PF26130">
    <property type="entry name" value="PB1-like"/>
    <property type="match status" value="1"/>
</dbReference>
<name>A0A7J8T0F8_GOSDV</name>
<dbReference type="Proteomes" id="UP000593561">
    <property type="component" value="Unassembled WGS sequence"/>
</dbReference>
<sequence>MSWDEEYYLILHVGGHFVKDPYGIYVGGEVIRLKEDLGTKSYFELCNIMKIELGFHTVMLVYFHEPGTVGLQNNLRVIYDDISTIDMLDFWVKFKEIHLYVEHEVDNPIIVDDILLLTVGESDVEGVEVDEEGDVERVDLDGDGVVEGVQVVREGDVEGVDLDRDGVVEGVQVVREGDVEGVDLDRDGVVEGVQAIGECDVEGVEVDGKSDIEGIQADGEGDVEGVQAEADEYGGGKSGGQISSVSTVGEDNDSGFGSSVGDENAIDFAISDGVDNVATAVNGEEEDGNETEVWDLNEHGNLVGSNEDEEAKKIVKDKMVENHKEEFGQLWDYAHELRLKMPGNIIKMVVQRVTVDSPLHFKRFYVCFDALKKGWKAGCRPLIGLDVECTYLWAWFLSLLLTDLGLENRYGYTIISDQQKGLEIAISNILPRVGYRNCARHVFANWSGRKEWEELCVTLENKDKDAYDNLMRKSPKMWARAFLGNYLKLCNGWKQNYGPVVKAKFDTNKGDYVKWQLIWNGENRCEKLQISRIPYAHTCAAMYHLRLQPDDYLHECYHIETYKKAYSFPMQPINGLHDWAKTGIEPVLPPIKRKMPRKPKKNRRMAKDEPKKLKPGHLSRKGLLMTCTQSGQHGHNKRFCTQGNEHAKHSGRTTRSMTTSSSKDGSGQTFSTPKSPNNKRKALLDHLETQKSVAGNMSKS</sequence>
<evidence type="ECO:0000313" key="3">
    <source>
        <dbReference type="EMBL" id="MBA0631703.1"/>
    </source>
</evidence>
<dbReference type="AlphaFoldDB" id="A0A7J8T0F8"/>
<dbReference type="InterPro" id="IPR058594">
    <property type="entry name" value="PB1-like_dom_pln"/>
</dbReference>
<evidence type="ECO:0000256" key="1">
    <source>
        <dbReference type="SAM" id="MobiDB-lite"/>
    </source>
</evidence>